<evidence type="ECO:0000256" key="9">
    <source>
        <dbReference type="ARBA" id="ARBA00023010"/>
    </source>
</evidence>
<keyword evidence="10 11" id="KW-0472">Membrane</keyword>
<dbReference type="OrthoDB" id="9811406at2"/>
<sequence>MDFFISDALAQSGGQPGAGLTGLIFPIALIVIFYFLLIRPQQKRAKEHKKLVAELSKGDEVLTNGGLVGRISEVGDTYANLTLAEGVDVRMQKSAVAQVLPKGAMKAGLDKADAAIKDDSGKGKKSK</sequence>
<evidence type="ECO:0000256" key="2">
    <source>
        <dbReference type="ARBA" id="ARBA00006742"/>
    </source>
</evidence>
<comment type="caution">
    <text evidence="12">The sequence shown here is derived from an EMBL/GenBank/DDBJ whole genome shotgun (WGS) entry which is preliminary data.</text>
</comment>
<keyword evidence="6 11" id="KW-0812">Transmembrane</keyword>
<dbReference type="AlphaFoldDB" id="A0A4Q8D0Q3"/>
<evidence type="ECO:0000313" key="13">
    <source>
        <dbReference type="Proteomes" id="UP000292298"/>
    </source>
</evidence>
<dbReference type="PANTHER" id="PTHR33909:SF1">
    <property type="entry name" value="SEC TRANSLOCON ACCESSORY COMPLEX SUBUNIT YAJC"/>
    <property type="match status" value="1"/>
</dbReference>
<dbReference type="EMBL" id="SHLI01000001">
    <property type="protein sequence ID" value="RZU98906.1"/>
    <property type="molecule type" value="Genomic_DNA"/>
</dbReference>
<dbReference type="Pfam" id="PF02699">
    <property type="entry name" value="YajC"/>
    <property type="match status" value="1"/>
</dbReference>
<dbReference type="SMART" id="SM01323">
    <property type="entry name" value="YajC"/>
    <property type="match status" value="1"/>
</dbReference>
<evidence type="ECO:0000256" key="4">
    <source>
        <dbReference type="ARBA" id="ARBA00022448"/>
    </source>
</evidence>
<dbReference type="NCBIfam" id="TIGR00739">
    <property type="entry name" value="yajC"/>
    <property type="match status" value="1"/>
</dbReference>
<accession>A0A4Q8D0Q3</accession>
<dbReference type="PRINTS" id="PR01853">
    <property type="entry name" value="YAJCTRNLCASE"/>
</dbReference>
<evidence type="ECO:0000256" key="5">
    <source>
        <dbReference type="ARBA" id="ARBA00022475"/>
    </source>
</evidence>
<keyword evidence="5" id="KW-1003">Cell membrane</keyword>
<evidence type="ECO:0000256" key="3">
    <source>
        <dbReference type="ARBA" id="ARBA00014962"/>
    </source>
</evidence>
<evidence type="ECO:0000256" key="11">
    <source>
        <dbReference type="SAM" id="Phobius"/>
    </source>
</evidence>
<organism evidence="12 13">
    <name type="scientific">Spiribacter vilamensis</name>
    <dbReference type="NCBI Taxonomy" id="531306"/>
    <lineage>
        <taxon>Bacteria</taxon>
        <taxon>Pseudomonadati</taxon>
        <taxon>Pseudomonadota</taxon>
        <taxon>Gammaproteobacteria</taxon>
        <taxon>Chromatiales</taxon>
        <taxon>Ectothiorhodospiraceae</taxon>
        <taxon>Spiribacter</taxon>
    </lineage>
</organism>
<keyword evidence="7" id="KW-0653">Protein transport</keyword>
<protein>
    <recommendedName>
        <fullName evidence="3">Sec translocon accessory complex subunit YajC</fullName>
    </recommendedName>
</protein>
<keyword evidence="8 11" id="KW-1133">Transmembrane helix</keyword>
<name>A0A4Q8D0Q3_9GAMM</name>
<feature type="transmembrane region" description="Helical" evidence="11">
    <location>
        <begin position="20"/>
        <end position="38"/>
    </location>
</feature>
<dbReference type="PANTHER" id="PTHR33909">
    <property type="entry name" value="SEC TRANSLOCON ACCESSORY COMPLEX SUBUNIT YAJC"/>
    <property type="match status" value="1"/>
</dbReference>
<dbReference type="GO" id="GO:0005886">
    <property type="term" value="C:plasma membrane"/>
    <property type="evidence" value="ECO:0007669"/>
    <property type="project" value="UniProtKB-SubCell"/>
</dbReference>
<evidence type="ECO:0000256" key="1">
    <source>
        <dbReference type="ARBA" id="ARBA00004162"/>
    </source>
</evidence>
<keyword evidence="4" id="KW-0813">Transport</keyword>
<comment type="similarity">
    <text evidence="2">Belongs to the YajC family.</text>
</comment>
<reference evidence="12 13" key="1">
    <citation type="submission" date="2019-02" db="EMBL/GenBank/DDBJ databases">
        <title>Genomic Encyclopedia of Type Strains, Phase IV (KMG-IV): sequencing the most valuable type-strain genomes for metagenomic binning, comparative biology and taxonomic classification.</title>
        <authorList>
            <person name="Goeker M."/>
        </authorList>
    </citation>
    <scope>NUCLEOTIDE SEQUENCE [LARGE SCALE GENOMIC DNA]</scope>
    <source>
        <strain evidence="12 13">DSM 21056</strain>
    </source>
</reference>
<evidence type="ECO:0000256" key="10">
    <source>
        <dbReference type="ARBA" id="ARBA00023136"/>
    </source>
</evidence>
<evidence type="ECO:0000256" key="7">
    <source>
        <dbReference type="ARBA" id="ARBA00022927"/>
    </source>
</evidence>
<dbReference type="GO" id="GO:0015031">
    <property type="term" value="P:protein transport"/>
    <property type="evidence" value="ECO:0007669"/>
    <property type="project" value="UniProtKB-KW"/>
</dbReference>
<dbReference type="Proteomes" id="UP000292298">
    <property type="component" value="Unassembled WGS sequence"/>
</dbReference>
<keyword evidence="9" id="KW-0811">Translocation</keyword>
<evidence type="ECO:0000313" key="12">
    <source>
        <dbReference type="EMBL" id="RZU98906.1"/>
    </source>
</evidence>
<comment type="subcellular location">
    <subcellularLocation>
        <location evidence="1">Cell membrane</location>
        <topology evidence="1">Single-pass membrane protein</topology>
    </subcellularLocation>
</comment>
<evidence type="ECO:0000256" key="6">
    <source>
        <dbReference type="ARBA" id="ARBA00022692"/>
    </source>
</evidence>
<gene>
    <name evidence="12" type="ORF">EV698_1170</name>
</gene>
<evidence type="ECO:0000256" key="8">
    <source>
        <dbReference type="ARBA" id="ARBA00022989"/>
    </source>
</evidence>
<dbReference type="RefSeq" id="WP_130503180.1">
    <property type="nucleotide sequence ID" value="NZ_SHLI01000001.1"/>
</dbReference>
<keyword evidence="13" id="KW-1185">Reference proteome</keyword>
<proteinExistence type="inferred from homology"/>
<dbReference type="InterPro" id="IPR003849">
    <property type="entry name" value="Preprotein_translocase_YajC"/>
</dbReference>